<evidence type="ECO:0000313" key="1">
    <source>
        <dbReference type="EMBL" id="MBA8881633.1"/>
    </source>
</evidence>
<dbReference type="EMBL" id="JACGXN010000016">
    <property type="protein sequence ID" value="MBA8881633.1"/>
    <property type="molecule type" value="Genomic_DNA"/>
</dbReference>
<dbReference type="RefSeq" id="WP_182552197.1">
    <property type="nucleotide sequence ID" value="NZ_JACGXN010000016.1"/>
</dbReference>
<evidence type="ECO:0000313" key="2">
    <source>
        <dbReference type="Proteomes" id="UP000549052"/>
    </source>
</evidence>
<dbReference type="InterPro" id="IPR044925">
    <property type="entry name" value="His-Me_finger_sf"/>
</dbReference>
<sequence length="183" mass="20176">MTPEEKNAWILSAINAGYIIPQKDGSIYRRSYASKDGTTVGGDLRLVKYTVQKKSGRVFFNMTWLGITKSVLVNRVIALAFLPNPLNLPQVNHIDGNKENNALYQADGTYQLEWSTGRDNEKHAHNTGLKTGRGSANSNAKLSSADVIAIRESHKSISEIAAERGVARSTIANILARKTWIHL</sequence>
<dbReference type="AlphaFoldDB" id="A0A839EM51"/>
<proteinExistence type="predicted"/>
<gene>
    <name evidence="1" type="ORF">FHW16_005378</name>
</gene>
<evidence type="ECO:0008006" key="3">
    <source>
        <dbReference type="Google" id="ProtNLM"/>
    </source>
</evidence>
<protein>
    <recommendedName>
        <fullName evidence="3">HNH nuclease domain-containing protein</fullName>
    </recommendedName>
</protein>
<organism evidence="1 2">
    <name type="scientific">Phyllobacterium myrsinacearum</name>
    <dbReference type="NCBI Taxonomy" id="28101"/>
    <lineage>
        <taxon>Bacteria</taxon>
        <taxon>Pseudomonadati</taxon>
        <taxon>Pseudomonadota</taxon>
        <taxon>Alphaproteobacteria</taxon>
        <taxon>Hyphomicrobiales</taxon>
        <taxon>Phyllobacteriaceae</taxon>
        <taxon>Phyllobacterium</taxon>
    </lineage>
</organism>
<dbReference type="Proteomes" id="UP000549052">
    <property type="component" value="Unassembled WGS sequence"/>
</dbReference>
<dbReference type="Gene3D" id="3.90.75.20">
    <property type="match status" value="1"/>
</dbReference>
<keyword evidence="2" id="KW-1185">Reference proteome</keyword>
<name>A0A839EM51_9HYPH</name>
<dbReference type="SUPFAM" id="SSF54060">
    <property type="entry name" value="His-Me finger endonucleases"/>
    <property type="match status" value="1"/>
</dbReference>
<reference evidence="1 2" key="1">
    <citation type="submission" date="2020-07" db="EMBL/GenBank/DDBJ databases">
        <title>Genomic Encyclopedia of Type Strains, Phase IV (KMG-V): Genome sequencing to study the core and pangenomes of soil and plant-associated prokaryotes.</title>
        <authorList>
            <person name="Whitman W."/>
        </authorList>
    </citation>
    <scope>NUCLEOTIDE SEQUENCE [LARGE SCALE GENOMIC DNA]</scope>
    <source>
        <strain evidence="1 2">AN3</strain>
    </source>
</reference>
<comment type="caution">
    <text evidence="1">The sequence shown here is derived from an EMBL/GenBank/DDBJ whole genome shotgun (WGS) entry which is preliminary data.</text>
</comment>
<accession>A0A839EM51</accession>